<feature type="chain" id="PRO_5040260685" evidence="1">
    <location>
        <begin position="23"/>
        <end position="72"/>
    </location>
</feature>
<accession>A0A9N9TFC4</accession>
<dbReference type="EMBL" id="OU900094">
    <property type="protein sequence ID" value="CAG9854713.1"/>
    <property type="molecule type" value="Genomic_DNA"/>
</dbReference>
<sequence length="72" mass="8556">MAMWNRILFIFLILNVTPTIRSKWLTYEEFFALFRERGDIAKGNIIWARENCQQGFVMLGTGRCLKPYHQSN</sequence>
<keyword evidence="1" id="KW-0732">Signal</keyword>
<protein>
    <submittedName>
        <fullName evidence="2">Uncharacterized protein</fullName>
    </submittedName>
</protein>
<reference evidence="2" key="1">
    <citation type="submission" date="2022-01" db="EMBL/GenBank/DDBJ databases">
        <authorList>
            <person name="King R."/>
        </authorList>
    </citation>
    <scope>NUCLEOTIDE SEQUENCE</scope>
</reference>
<evidence type="ECO:0000313" key="3">
    <source>
        <dbReference type="Proteomes" id="UP001153712"/>
    </source>
</evidence>
<organism evidence="2 3">
    <name type="scientific">Phyllotreta striolata</name>
    <name type="common">Striped flea beetle</name>
    <name type="synonym">Crioceris striolata</name>
    <dbReference type="NCBI Taxonomy" id="444603"/>
    <lineage>
        <taxon>Eukaryota</taxon>
        <taxon>Metazoa</taxon>
        <taxon>Ecdysozoa</taxon>
        <taxon>Arthropoda</taxon>
        <taxon>Hexapoda</taxon>
        <taxon>Insecta</taxon>
        <taxon>Pterygota</taxon>
        <taxon>Neoptera</taxon>
        <taxon>Endopterygota</taxon>
        <taxon>Coleoptera</taxon>
        <taxon>Polyphaga</taxon>
        <taxon>Cucujiformia</taxon>
        <taxon>Chrysomeloidea</taxon>
        <taxon>Chrysomelidae</taxon>
        <taxon>Galerucinae</taxon>
        <taxon>Alticini</taxon>
        <taxon>Phyllotreta</taxon>
    </lineage>
</organism>
<dbReference type="AlphaFoldDB" id="A0A9N9TFC4"/>
<gene>
    <name evidence="2" type="ORF">PHYEVI_LOCUS1173</name>
</gene>
<evidence type="ECO:0000313" key="2">
    <source>
        <dbReference type="EMBL" id="CAG9854713.1"/>
    </source>
</evidence>
<dbReference type="Proteomes" id="UP001153712">
    <property type="component" value="Chromosome 1"/>
</dbReference>
<proteinExistence type="predicted"/>
<feature type="signal peptide" evidence="1">
    <location>
        <begin position="1"/>
        <end position="22"/>
    </location>
</feature>
<evidence type="ECO:0000256" key="1">
    <source>
        <dbReference type="SAM" id="SignalP"/>
    </source>
</evidence>
<name>A0A9N9TFC4_PHYSR</name>
<keyword evidence="3" id="KW-1185">Reference proteome</keyword>